<protein>
    <recommendedName>
        <fullName evidence="2">leucine--tRNA ligase</fullName>
        <ecNumber evidence="2">6.1.1.4</ecNumber>
    </recommendedName>
    <alternativeName>
        <fullName evidence="8">Leucyl-tRNA synthetase</fullName>
    </alternativeName>
</protein>
<dbReference type="EC" id="6.1.1.4" evidence="2"/>
<dbReference type="Pfam" id="PF00133">
    <property type="entry name" value="tRNA-synt_1"/>
    <property type="match status" value="1"/>
</dbReference>
<dbReference type="GO" id="GO:0004823">
    <property type="term" value="F:leucine-tRNA ligase activity"/>
    <property type="evidence" value="ECO:0007669"/>
    <property type="project" value="UniProtKB-EC"/>
</dbReference>
<evidence type="ECO:0000256" key="6">
    <source>
        <dbReference type="ARBA" id="ARBA00022917"/>
    </source>
</evidence>
<organism evidence="11 12">
    <name type="scientific">Wuchereria bancrofti</name>
    <dbReference type="NCBI Taxonomy" id="6293"/>
    <lineage>
        <taxon>Eukaryota</taxon>
        <taxon>Metazoa</taxon>
        <taxon>Ecdysozoa</taxon>
        <taxon>Nematoda</taxon>
        <taxon>Chromadorea</taxon>
        <taxon>Rhabditida</taxon>
        <taxon>Spirurina</taxon>
        <taxon>Spiruromorpha</taxon>
        <taxon>Filarioidea</taxon>
        <taxon>Onchocercidae</taxon>
        <taxon>Wuchereria</taxon>
    </lineage>
</organism>
<keyword evidence="3" id="KW-0436">Ligase</keyword>
<evidence type="ECO:0000256" key="2">
    <source>
        <dbReference type="ARBA" id="ARBA00013164"/>
    </source>
</evidence>
<dbReference type="InterPro" id="IPR004493">
    <property type="entry name" value="Leu-tRNA-synth_Ia_arc/euk"/>
</dbReference>
<evidence type="ECO:0000313" key="12">
    <source>
        <dbReference type="Proteomes" id="UP000004810"/>
    </source>
</evidence>
<feature type="non-terminal residue" evidence="11">
    <location>
        <position position="128"/>
    </location>
</feature>
<dbReference type="SUPFAM" id="SSF52374">
    <property type="entry name" value="Nucleotidylyl transferase"/>
    <property type="match status" value="1"/>
</dbReference>
<proteinExistence type="inferred from homology"/>
<sequence length="128" mass="14651">MEAKIQKLWSDAKVFEMDASSDKSEPKYMANIPYAYMNGRLHLGHSFTISKTEFAIGFQRLLGKRCLFPFGLHCTGMPIKVCADKLKREIEEFGYPPHFPDDDNDSKMPTEEDSVIDEIIKDKSKGKK</sequence>
<evidence type="ECO:0000256" key="3">
    <source>
        <dbReference type="ARBA" id="ARBA00022598"/>
    </source>
</evidence>
<keyword evidence="4" id="KW-0547">Nucleotide-binding</keyword>
<comment type="caution">
    <text evidence="11">The sequence shown here is derived from an EMBL/GenBank/DDBJ whole genome shotgun (WGS) entry which is preliminary data.</text>
</comment>
<reference evidence="12" key="1">
    <citation type="submission" date="2012-08" db="EMBL/GenBank/DDBJ databases">
        <title>The Genome Sequence of Wuchereria bancrofti.</title>
        <authorList>
            <person name="Nutman T.B."/>
            <person name="Fink D.L."/>
            <person name="Russ C."/>
            <person name="Young S."/>
            <person name="Zeng Q."/>
            <person name="Koehrsen M."/>
            <person name="Alvarado L."/>
            <person name="Berlin A."/>
            <person name="Chapman S.B."/>
            <person name="Chen Z."/>
            <person name="Freedman E."/>
            <person name="Gellesch M."/>
            <person name="Goldberg J."/>
            <person name="Griggs A."/>
            <person name="Gujja S."/>
            <person name="Heilman E.R."/>
            <person name="Heiman D."/>
            <person name="Hepburn T."/>
            <person name="Howarth C."/>
            <person name="Jen D."/>
            <person name="Larson L."/>
            <person name="Lewis B."/>
            <person name="Mehta T."/>
            <person name="Park D."/>
            <person name="Pearson M."/>
            <person name="Roberts A."/>
            <person name="Saif S."/>
            <person name="Shea T."/>
            <person name="Shenoy N."/>
            <person name="Sisk P."/>
            <person name="Stolte C."/>
            <person name="Sykes S."/>
            <person name="Walk T."/>
            <person name="White J."/>
            <person name="Yandava C."/>
            <person name="Haas B."/>
            <person name="Henn M.R."/>
            <person name="Nusbaum C."/>
            <person name="Birren B."/>
        </authorList>
    </citation>
    <scope>NUCLEOTIDE SEQUENCE [LARGE SCALE GENOMIC DNA]</scope>
    <source>
        <strain evidence="12">NA</strain>
    </source>
</reference>
<dbReference type="PANTHER" id="PTHR45794">
    <property type="entry name" value="LEUCYL-TRNA SYNTHETASE"/>
    <property type="match status" value="1"/>
</dbReference>
<accession>J9DKH8</accession>
<keyword evidence="6" id="KW-0648">Protein biosynthesis</keyword>
<comment type="similarity">
    <text evidence="1">Belongs to the class-I aminoacyl-tRNA synthetase family.</text>
</comment>
<feature type="compositionally biased region" description="Basic and acidic residues" evidence="9">
    <location>
        <begin position="99"/>
        <end position="110"/>
    </location>
</feature>
<evidence type="ECO:0000256" key="8">
    <source>
        <dbReference type="ARBA" id="ARBA00030520"/>
    </source>
</evidence>
<dbReference type="GO" id="GO:0005524">
    <property type="term" value="F:ATP binding"/>
    <property type="evidence" value="ECO:0007669"/>
    <property type="project" value="UniProtKB-KW"/>
</dbReference>
<evidence type="ECO:0000256" key="9">
    <source>
        <dbReference type="SAM" id="MobiDB-lite"/>
    </source>
</evidence>
<name>J9DKH8_WUCBA</name>
<feature type="domain" description="Aminoacyl-tRNA synthetase class Ia" evidence="10">
    <location>
        <begin position="5"/>
        <end position="85"/>
    </location>
</feature>
<evidence type="ECO:0000256" key="5">
    <source>
        <dbReference type="ARBA" id="ARBA00022840"/>
    </source>
</evidence>
<dbReference type="InterPro" id="IPR014729">
    <property type="entry name" value="Rossmann-like_a/b/a_fold"/>
</dbReference>
<feature type="region of interest" description="Disordered" evidence="9">
    <location>
        <begin position="93"/>
        <end position="128"/>
    </location>
</feature>
<evidence type="ECO:0000256" key="4">
    <source>
        <dbReference type="ARBA" id="ARBA00022741"/>
    </source>
</evidence>
<evidence type="ECO:0000256" key="7">
    <source>
        <dbReference type="ARBA" id="ARBA00023146"/>
    </source>
</evidence>
<dbReference type="Gene3D" id="3.40.50.620">
    <property type="entry name" value="HUPs"/>
    <property type="match status" value="1"/>
</dbReference>
<evidence type="ECO:0000259" key="10">
    <source>
        <dbReference type="Pfam" id="PF00133"/>
    </source>
</evidence>
<dbReference type="GO" id="GO:0006429">
    <property type="term" value="P:leucyl-tRNA aminoacylation"/>
    <property type="evidence" value="ECO:0007669"/>
    <property type="project" value="InterPro"/>
</dbReference>
<dbReference type="InterPro" id="IPR002300">
    <property type="entry name" value="aa-tRNA-synth_Ia"/>
</dbReference>
<dbReference type="EMBL" id="ADBV01023489">
    <property type="protein sequence ID" value="EJW70113.1"/>
    <property type="molecule type" value="Genomic_DNA"/>
</dbReference>
<keyword evidence="5" id="KW-0067">ATP-binding</keyword>
<dbReference type="Proteomes" id="UP000004810">
    <property type="component" value="Unassembled WGS sequence"/>
</dbReference>
<feature type="compositionally biased region" description="Basic and acidic residues" evidence="9">
    <location>
        <begin position="118"/>
        <end position="128"/>
    </location>
</feature>
<evidence type="ECO:0000313" key="11">
    <source>
        <dbReference type="EMBL" id="EJW70113.1"/>
    </source>
</evidence>
<gene>
    <name evidence="11" type="ORF">WUBG_18975</name>
</gene>
<keyword evidence="7" id="KW-0030">Aminoacyl-tRNA synthetase</keyword>
<dbReference type="AlphaFoldDB" id="J9DKH8"/>
<dbReference type="PANTHER" id="PTHR45794:SF1">
    <property type="entry name" value="LEUCINE--TRNA LIGASE, CYTOPLASMIC"/>
    <property type="match status" value="1"/>
</dbReference>
<evidence type="ECO:0000256" key="1">
    <source>
        <dbReference type="ARBA" id="ARBA00005594"/>
    </source>
</evidence>